<reference evidence="1" key="1">
    <citation type="submission" date="2023-04" db="EMBL/GenBank/DDBJ databases">
        <authorList>
            <consortium name="ELIXIR-Norway"/>
        </authorList>
    </citation>
    <scope>NUCLEOTIDE SEQUENCE [LARGE SCALE GENOMIC DNA]</scope>
</reference>
<sequence>MAENVDSVTAICHTSATDDKWYVSYTQVSNYDPDSKTLIIQRVSIYNTPLQCGMEIFPHIIERSEMIFLTVIYGPSSVLIRSKPGNLNGELTAEIGSSGDGV</sequence>
<keyword evidence="2" id="KW-1185">Reference proteome</keyword>
<evidence type="ECO:0000313" key="1">
    <source>
        <dbReference type="EMBL" id="CAI9162150.1"/>
    </source>
</evidence>
<protein>
    <submittedName>
        <fullName evidence="1">Uncharacterized protein</fullName>
    </submittedName>
</protein>
<dbReference type="EMBL" id="OX459956">
    <property type="protein sequence ID" value="CAI9162150.1"/>
    <property type="molecule type" value="Genomic_DNA"/>
</dbReference>
<gene>
    <name evidence="1" type="ORF">MRATA1EN1_LOCUS11112</name>
</gene>
<name>A0ABN8YKQ8_RANTA</name>
<evidence type="ECO:0000313" key="2">
    <source>
        <dbReference type="Proteomes" id="UP001176941"/>
    </source>
</evidence>
<accession>A0ABN8YKQ8</accession>
<organism evidence="1 2">
    <name type="scientific">Rangifer tarandus platyrhynchus</name>
    <name type="common">Svalbard reindeer</name>
    <dbReference type="NCBI Taxonomy" id="3082113"/>
    <lineage>
        <taxon>Eukaryota</taxon>
        <taxon>Metazoa</taxon>
        <taxon>Chordata</taxon>
        <taxon>Craniata</taxon>
        <taxon>Vertebrata</taxon>
        <taxon>Euteleostomi</taxon>
        <taxon>Mammalia</taxon>
        <taxon>Eutheria</taxon>
        <taxon>Laurasiatheria</taxon>
        <taxon>Artiodactyla</taxon>
        <taxon>Ruminantia</taxon>
        <taxon>Pecora</taxon>
        <taxon>Cervidae</taxon>
        <taxon>Odocoileinae</taxon>
        <taxon>Rangifer</taxon>
    </lineage>
</organism>
<proteinExistence type="predicted"/>
<dbReference type="Proteomes" id="UP001176941">
    <property type="component" value="Chromosome 20"/>
</dbReference>